<reference evidence="10 11" key="1">
    <citation type="journal article" date="2024" name="J Genomics">
        <title>Draft genome sequencing and assembly of Favolaschia claudopus CIRM-BRFM 2984 isolated from oak limbs.</title>
        <authorList>
            <person name="Navarro D."/>
            <person name="Drula E."/>
            <person name="Chaduli D."/>
            <person name="Cazenave R."/>
            <person name="Ahrendt S."/>
            <person name="Wang J."/>
            <person name="Lipzen A."/>
            <person name="Daum C."/>
            <person name="Barry K."/>
            <person name="Grigoriev I.V."/>
            <person name="Favel A."/>
            <person name="Rosso M.N."/>
            <person name="Martin F."/>
        </authorList>
    </citation>
    <scope>NUCLEOTIDE SEQUENCE [LARGE SCALE GENOMIC DNA]</scope>
    <source>
        <strain evidence="10 11">CIRM-BRFM 2984</strain>
    </source>
</reference>
<evidence type="ECO:0000256" key="9">
    <source>
        <dbReference type="SAM" id="Phobius"/>
    </source>
</evidence>
<keyword evidence="11" id="KW-1185">Reference proteome</keyword>
<evidence type="ECO:0000256" key="2">
    <source>
        <dbReference type="ARBA" id="ARBA00004651"/>
    </source>
</evidence>
<accession>A0AAW0EC98</accession>
<gene>
    <name evidence="10" type="ORF">R3P38DRAFT_3166762</name>
</gene>
<comment type="catalytic activity">
    <reaction evidence="8">
        <text>fluoride(in) = fluoride(out)</text>
        <dbReference type="Rhea" id="RHEA:76159"/>
        <dbReference type="ChEBI" id="CHEBI:17051"/>
    </reaction>
    <physiologicalReaction direction="left-to-right" evidence="8">
        <dbReference type="Rhea" id="RHEA:76160"/>
    </physiologicalReaction>
</comment>
<dbReference type="GO" id="GO:0005886">
    <property type="term" value="C:plasma membrane"/>
    <property type="evidence" value="ECO:0007669"/>
    <property type="project" value="UniProtKB-SubCell"/>
</dbReference>
<evidence type="ECO:0000313" key="11">
    <source>
        <dbReference type="Proteomes" id="UP001362999"/>
    </source>
</evidence>
<feature type="transmembrane region" description="Helical" evidence="9">
    <location>
        <begin position="27"/>
        <end position="47"/>
    </location>
</feature>
<feature type="transmembrane region" description="Helical" evidence="9">
    <location>
        <begin position="133"/>
        <end position="154"/>
    </location>
</feature>
<dbReference type="Pfam" id="PF02537">
    <property type="entry name" value="CRCB"/>
    <property type="match status" value="2"/>
</dbReference>
<name>A0AAW0EC98_9AGAR</name>
<dbReference type="Proteomes" id="UP001362999">
    <property type="component" value="Unassembled WGS sequence"/>
</dbReference>
<protein>
    <submittedName>
        <fullName evidence="10">CrcB-like protein-domain-containing protein</fullName>
    </submittedName>
</protein>
<dbReference type="GO" id="GO:1903425">
    <property type="term" value="F:fluoride transmembrane transporter activity"/>
    <property type="evidence" value="ECO:0007669"/>
    <property type="project" value="TreeGrafter"/>
</dbReference>
<evidence type="ECO:0000256" key="7">
    <source>
        <dbReference type="ARBA" id="ARBA00035120"/>
    </source>
</evidence>
<evidence type="ECO:0000256" key="5">
    <source>
        <dbReference type="ARBA" id="ARBA00022989"/>
    </source>
</evidence>
<evidence type="ECO:0000313" key="10">
    <source>
        <dbReference type="EMBL" id="KAK7061781.1"/>
    </source>
</evidence>
<evidence type="ECO:0000256" key="6">
    <source>
        <dbReference type="ARBA" id="ARBA00023136"/>
    </source>
</evidence>
<keyword evidence="4 9" id="KW-0812">Transmembrane</keyword>
<keyword evidence="3" id="KW-1003">Cell membrane</keyword>
<sequence length="334" mass="36012">MERGSLVVPDGVQVVIKEPKTYHPFSIHYIALLAPFSVFGVLARLGLSALTTYAGQSIFSLAYSQAVGCLIMGFLLELKEPISRYYPPAYTALTTGFCGSLTTFSGWQLDIFKSWLNVDNVHRAPLRDAMDGVCKSVFTISLSLASLFYGMHLAKMVSVYFRAATPPGKSLRTAATILAILVYAATFPAYFLLPRDYRHQATAAMLFSFPGTLTRYVLAIQLNTLVPPFPLGTYAANTVGTALLGIFHVLQSTSNHALSGASCSLLQGLADGYCGCLTTVSTFAAEIAALKTNAHKYRYGLTTWATGQIVMVCLFGALLWAGNIGKSQTCVFDG</sequence>
<dbReference type="PANTHER" id="PTHR28259:SF1">
    <property type="entry name" value="FLUORIDE EXPORT PROTEIN 1-RELATED"/>
    <property type="match status" value="1"/>
</dbReference>
<dbReference type="AlphaFoldDB" id="A0AAW0EC98"/>
<evidence type="ECO:0000256" key="8">
    <source>
        <dbReference type="ARBA" id="ARBA00035585"/>
    </source>
</evidence>
<comment type="similarity">
    <text evidence="7">Belongs to the fluoride channel Fluc/FEX (TC 1.A.43) family.</text>
</comment>
<evidence type="ECO:0000256" key="4">
    <source>
        <dbReference type="ARBA" id="ARBA00022692"/>
    </source>
</evidence>
<comment type="subcellular location">
    <subcellularLocation>
        <location evidence="2">Cell membrane</location>
        <topology evidence="2">Multi-pass membrane protein</topology>
    </subcellularLocation>
</comment>
<keyword evidence="5 9" id="KW-1133">Transmembrane helix</keyword>
<comment type="function">
    <text evidence="1">Fluoride channel required for the rapid expulsion of cytoplasmic fluoride.</text>
</comment>
<evidence type="ECO:0000256" key="3">
    <source>
        <dbReference type="ARBA" id="ARBA00022475"/>
    </source>
</evidence>
<dbReference type="EMBL" id="JAWWNJ010000002">
    <property type="protein sequence ID" value="KAK7061781.1"/>
    <property type="molecule type" value="Genomic_DNA"/>
</dbReference>
<proteinExistence type="inferred from homology"/>
<feature type="transmembrane region" description="Helical" evidence="9">
    <location>
        <begin position="174"/>
        <end position="193"/>
    </location>
</feature>
<evidence type="ECO:0000256" key="1">
    <source>
        <dbReference type="ARBA" id="ARBA00002598"/>
    </source>
</evidence>
<feature type="transmembrane region" description="Helical" evidence="9">
    <location>
        <begin position="53"/>
        <end position="76"/>
    </location>
</feature>
<feature type="transmembrane region" description="Helical" evidence="9">
    <location>
        <begin position="301"/>
        <end position="321"/>
    </location>
</feature>
<dbReference type="PANTHER" id="PTHR28259">
    <property type="entry name" value="FLUORIDE EXPORT PROTEIN 1-RELATED"/>
    <property type="match status" value="1"/>
</dbReference>
<dbReference type="InterPro" id="IPR003691">
    <property type="entry name" value="FluC"/>
</dbReference>
<keyword evidence="6 9" id="KW-0472">Membrane</keyword>
<organism evidence="10 11">
    <name type="scientific">Favolaschia claudopus</name>
    <dbReference type="NCBI Taxonomy" id="2862362"/>
    <lineage>
        <taxon>Eukaryota</taxon>
        <taxon>Fungi</taxon>
        <taxon>Dikarya</taxon>
        <taxon>Basidiomycota</taxon>
        <taxon>Agaricomycotina</taxon>
        <taxon>Agaricomycetes</taxon>
        <taxon>Agaricomycetidae</taxon>
        <taxon>Agaricales</taxon>
        <taxon>Marasmiineae</taxon>
        <taxon>Mycenaceae</taxon>
        <taxon>Favolaschia</taxon>
    </lineage>
</organism>
<comment type="caution">
    <text evidence="10">The sequence shown here is derived from an EMBL/GenBank/DDBJ whole genome shotgun (WGS) entry which is preliminary data.</text>
</comment>